<comment type="caution">
    <text evidence="1">The sequence shown here is derived from an EMBL/GenBank/DDBJ whole genome shotgun (WGS) entry which is preliminary data.</text>
</comment>
<gene>
    <name evidence="1" type="ORF">BVG16_06740</name>
</gene>
<dbReference type="STRING" id="1324314.BVG16_06740"/>
<sequence>MSYYQLRDVVYSNRLVEAFGNDIELTDDQGHAIVYRLLKEFQLGAQGYAVLQSDADPHGEVEIFRISTSAEGTPELETIEDDDEWENISELYDELTLPDAIDEP</sequence>
<organism evidence="1 2">
    <name type="scientific">Paenibacillus selenitireducens</name>
    <dbReference type="NCBI Taxonomy" id="1324314"/>
    <lineage>
        <taxon>Bacteria</taxon>
        <taxon>Bacillati</taxon>
        <taxon>Bacillota</taxon>
        <taxon>Bacilli</taxon>
        <taxon>Bacillales</taxon>
        <taxon>Paenibacillaceae</taxon>
        <taxon>Paenibacillus</taxon>
    </lineage>
</organism>
<proteinExistence type="predicted"/>
<keyword evidence="2" id="KW-1185">Reference proteome</keyword>
<name>A0A1T2XKM9_9BACL</name>
<evidence type="ECO:0000313" key="2">
    <source>
        <dbReference type="Proteomes" id="UP000190188"/>
    </source>
</evidence>
<dbReference type="RefSeq" id="WP_078497769.1">
    <property type="nucleotide sequence ID" value="NZ_MSZX01000002.1"/>
</dbReference>
<dbReference type="EMBL" id="MSZX01000002">
    <property type="protein sequence ID" value="OPA80421.1"/>
    <property type="molecule type" value="Genomic_DNA"/>
</dbReference>
<dbReference type="Pfam" id="PF06949">
    <property type="entry name" value="DUF1292"/>
    <property type="match status" value="1"/>
</dbReference>
<dbReference type="OrthoDB" id="2990381at2"/>
<reference evidence="1 2" key="1">
    <citation type="submission" date="2017-01" db="EMBL/GenBank/DDBJ databases">
        <title>Genome analysis of Paenibacillus selenitrireducens ES3-24.</title>
        <authorList>
            <person name="Xu D."/>
            <person name="Yao R."/>
            <person name="Zheng S."/>
        </authorList>
    </citation>
    <scope>NUCLEOTIDE SEQUENCE [LARGE SCALE GENOMIC DNA]</scope>
    <source>
        <strain evidence="1 2">ES3-24</strain>
    </source>
</reference>
<evidence type="ECO:0000313" key="1">
    <source>
        <dbReference type="EMBL" id="OPA80421.1"/>
    </source>
</evidence>
<dbReference type="InterPro" id="IPR009711">
    <property type="entry name" value="UPF0473"/>
</dbReference>
<dbReference type="Proteomes" id="UP000190188">
    <property type="component" value="Unassembled WGS sequence"/>
</dbReference>
<protein>
    <submittedName>
        <fullName evidence="1">DUF1292 domain-containing protein</fullName>
    </submittedName>
</protein>
<accession>A0A1T2XKM9</accession>
<dbReference type="AlphaFoldDB" id="A0A1T2XKM9"/>